<dbReference type="EMBL" id="JBFNXX010000007">
    <property type="protein sequence ID" value="MEW9920131.1"/>
    <property type="molecule type" value="Genomic_DNA"/>
</dbReference>
<evidence type="ECO:0000313" key="1">
    <source>
        <dbReference type="EMBL" id="MEW9920131.1"/>
    </source>
</evidence>
<reference evidence="1 2" key="1">
    <citation type="submission" date="2024-07" db="EMBL/GenBank/DDBJ databases">
        <title>Marimonas sp.nov., isolated from tidal-flat sediment.</title>
        <authorList>
            <person name="Jayan J.N."/>
            <person name="Lee S.S."/>
        </authorList>
    </citation>
    <scope>NUCLEOTIDE SEQUENCE [LARGE SCALE GENOMIC DNA]</scope>
    <source>
        <strain evidence="1 2">MJW-29</strain>
    </source>
</reference>
<gene>
    <name evidence="1" type="ORF">AB2B41_10980</name>
</gene>
<dbReference type="Proteomes" id="UP001556098">
    <property type="component" value="Unassembled WGS sequence"/>
</dbReference>
<keyword evidence="2" id="KW-1185">Reference proteome</keyword>
<sequence>MAAKSSMFLILGLVIWCWPVSFWRSFGSSGAKVYIATPKFPRDNFQKQGKISFSVAFPGMTGEFVQRGRQIEDVSSAP</sequence>
<name>A0ABV3RN63_9RHOB</name>
<proteinExistence type="predicted"/>
<organism evidence="1 2">
    <name type="scientific">Sulfitobacter sediminis</name>
    <dbReference type="NCBI Taxonomy" id="3234186"/>
    <lineage>
        <taxon>Bacteria</taxon>
        <taxon>Pseudomonadati</taxon>
        <taxon>Pseudomonadota</taxon>
        <taxon>Alphaproteobacteria</taxon>
        <taxon>Rhodobacterales</taxon>
        <taxon>Roseobacteraceae</taxon>
        <taxon>Sulfitobacter</taxon>
    </lineage>
</organism>
<evidence type="ECO:0000313" key="2">
    <source>
        <dbReference type="Proteomes" id="UP001556098"/>
    </source>
</evidence>
<comment type="caution">
    <text evidence="1">The sequence shown here is derived from an EMBL/GenBank/DDBJ whole genome shotgun (WGS) entry which is preliminary data.</text>
</comment>
<protein>
    <submittedName>
        <fullName evidence="1">Uncharacterized protein</fullName>
    </submittedName>
</protein>
<accession>A0ABV3RN63</accession>